<feature type="region of interest" description="Disordered" evidence="10">
    <location>
        <begin position="1454"/>
        <end position="1491"/>
    </location>
</feature>
<dbReference type="GO" id="GO:0005524">
    <property type="term" value="F:ATP binding"/>
    <property type="evidence" value="ECO:0007669"/>
    <property type="project" value="UniProtKB-KW"/>
</dbReference>
<dbReference type="GO" id="GO:0004386">
    <property type="term" value="F:helicase activity"/>
    <property type="evidence" value="ECO:0007669"/>
    <property type="project" value="UniProtKB-KW"/>
</dbReference>
<feature type="region of interest" description="Disordered" evidence="10">
    <location>
        <begin position="135"/>
        <end position="155"/>
    </location>
</feature>
<organism evidence="13 14">
    <name type="scientific">Trichoderma asperellum (strain ATCC 204424 / CBS 433.97 / NBRC 101777)</name>
    <dbReference type="NCBI Taxonomy" id="1042311"/>
    <lineage>
        <taxon>Eukaryota</taxon>
        <taxon>Fungi</taxon>
        <taxon>Dikarya</taxon>
        <taxon>Ascomycota</taxon>
        <taxon>Pezizomycotina</taxon>
        <taxon>Sordariomycetes</taxon>
        <taxon>Hypocreomycetidae</taxon>
        <taxon>Hypocreales</taxon>
        <taxon>Hypocreaceae</taxon>
        <taxon>Trichoderma</taxon>
    </lineage>
</organism>
<dbReference type="PANTHER" id="PTHR45797:SF1">
    <property type="entry name" value="HELICASE ARIP4"/>
    <property type="match status" value="1"/>
</dbReference>
<feature type="compositionally biased region" description="Low complexity" evidence="10">
    <location>
        <begin position="1511"/>
        <end position="1536"/>
    </location>
</feature>
<feature type="region of interest" description="Disordered" evidence="10">
    <location>
        <begin position="1610"/>
        <end position="1654"/>
    </location>
</feature>
<dbReference type="OrthoDB" id="2020972at2759"/>
<comment type="similarity">
    <text evidence="2">Belongs to the SNF2/RAD54 helicase family.</text>
</comment>
<dbReference type="Pfam" id="PF00176">
    <property type="entry name" value="SNF2-rel_dom"/>
    <property type="match status" value="1"/>
</dbReference>
<dbReference type="SMART" id="SM00487">
    <property type="entry name" value="DEXDc"/>
    <property type="match status" value="1"/>
</dbReference>
<keyword evidence="8" id="KW-0539">Nucleus</keyword>
<evidence type="ECO:0000256" key="6">
    <source>
        <dbReference type="ARBA" id="ARBA00022840"/>
    </source>
</evidence>
<dbReference type="InterPro" id="IPR038718">
    <property type="entry name" value="SNF2-like_sf"/>
</dbReference>
<evidence type="ECO:0000256" key="7">
    <source>
        <dbReference type="ARBA" id="ARBA00023125"/>
    </source>
</evidence>
<reference evidence="13 14" key="1">
    <citation type="submission" date="2016-07" db="EMBL/GenBank/DDBJ databases">
        <title>Multiple horizontal gene transfer events from other fungi enriched the ability of initially mycotrophic Trichoderma (Ascomycota) to feed on dead plant biomass.</title>
        <authorList>
            <consortium name="DOE Joint Genome Institute"/>
            <person name="Aerts A."/>
            <person name="Atanasova L."/>
            <person name="Chenthamara K."/>
            <person name="Zhang J."/>
            <person name="Grujic M."/>
            <person name="Henrissat B."/>
            <person name="Kuo A."/>
            <person name="Salamov A."/>
            <person name="Lipzen A."/>
            <person name="Labutti K."/>
            <person name="Barry K."/>
            <person name="Miao Y."/>
            <person name="Rahimi M.J."/>
            <person name="Shen Q."/>
            <person name="Grigoriev I.V."/>
            <person name="Kubicek C.P."/>
            <person name="Druzhinina I.S."/>
        </authorList>
    </citation>
    <scope>NUCLEOTIDE SEQUENCE [LARGE SCALE GENOMIC DNA]</scope>
    <source>
        <strain evidence="13 14">CBS 433.97</strain>
    </source>
</reference>
<dbReference type="GO" id="GO:0003677">
    <property type="term" value="F:DNA binding"/>
    <property type="evidence" value="ECO:0007669"/>
    <property type="project" value="UniProtKB-KW"/>
</dbReference>
<evidence type="ECO:0000259" key="12">
    <source>
        <dbReference type="PROSITE" id="PS51194"/>
    </source>
</evidence>
<dbReference type="InterPro" id="IPR000330">
    <property type="entry name" value="SNF2_N"/>
</dbReference>
<dbReference type="PROSITE" id="PS51194">
    <property type="entry name" value="HELICASE_CTER"/>
    <property type="match status" value="1"/>
</dbReference>
<evidence type="ECO:0000313" key="13">
    <source>
        <dbReference type="EMBL" id="PTB46493.1"/>
    </source>
</evidence>
<keyword evidence="5" id="KW-0347">Helicase</keyword>
<dbReference type="Gene3D" id="3.40.50.10810">
    <property type="entry name" value="Tandem AAA-ATPase domain"/>
    <property type="match status" value="1"/>
</dbReference>
<dbReference type="InterPro" id="IPR027417">
    <property type="entry name" value="P-loop_NTPase"/>
</dbReference>
<comment type="subcellular location">
    <subcellularLocation>
        <location evidence="1">Nucleus</location>
    </subcellularLocation>
</comment>
<feature type="compositionally biased region" description="Basic and acidic residues" evidence="10">
    <location>
        <begin position="1468"/>
        <end position="1491"/>
    </location>
</feature>
<keyword evidence="7" id="KW-0238">DNA-binding</keyword>
<dbReference type="Proteomes" id="UP000240493">
    <property type="component" value="Unassembled WGS sequence"/>
</dbReference>
<protein>
    <submittedName>
        <fullName evidence="13">Uncharacterized protein</fullName>
    </submittedName>
</protein>
<feature type="region of interest" description="Disordered" evidence="10">
    <location>
        <begin position="1511"/>
        <end position="1538"/>
    </location>
</feature>
<dbReference type="InterPro" id="IPR056026">
    <property type="entry name" value="DUF7607"/>
</dbReference>
<dbReference type="STRING" id="1042311.A0A2T3ZNT3"/>
<evidence type="ECO:0000313" key="14">
    <source>
        <dbReference type="Proteomes" id="UP000240493"/>
    </source>
</evidence>
<dbReference type="Pfam" id="PF24580">
    <property type="entry name" value="DUF7607"/>
    <property type="match status" value="1"/>
</dbReference>
<dbReference type="Pfam" id="PF00271">
    <property type="entry name" value="Helicase_C"/>
    <property type="match status" value="1"/>
</dbReference>
<evidence type="ECO:0000256" key="2">
    <source>
        <dbReference type="ARBA" id="ARBA00007025"/>
    </source>
</evidence>
<evidence type="ECO:0000256" key="10">
    <source>
        <dbReference type="SAM" id="MobiDB-lite"/>
    </source>
</evidence>
<dbReference type="InterPro" id="IPR001650">
    <property type="entry name" value="Helicase_C-like"/>
</dbReference>
<proteinExistence type="inferred from homology"/>
<dbReference type="GO" id="GO:0005634">
    <property type="term" value="C:nucleus"/>
    <property type="evidence" value="ECO:0007669"/>
    <property type="project" value="UniProtKB-SubCell"/>
</dbReference>
<sequence>MDPNVPPLSASLAQMGSIHEDDPFLWDTETLSKEICSQNTPWIKNPAALAAKLVDQDIDGHTLLTYELLFSRAELMECLNMTTARSKAGLAETILNFQARSKSFRSWKKNFSKNQSMLLSDDEQHDLKAELSPIPPLKRLLDPTPTPNAHSISAQHEPQGIAEAPLGNDQITQVFDDTLLETDGDYPMQLNGDADFATSVDSANGIPSINPQDSPDTPTDARVGEEKSCQRRCLAPMNLSAKLPLEYSPPLEYSYLGSKGLCRQTILSSTIDAPDHPWMNLGRGGFAVLSPNHAKPPGQRLVVNRILQKRFLKNSRKEATLKRGFIPLQSPTPSNKSASVIDFDDLPDSWDEETQREIDEEKAEAAARKRELARYLSRERAAAILKDEIAAMEAKWRETKLPRLQHTAYKDWMGAKRNGGMKSAIFRTLRRAQFYDKQFKNSYTEILHLNWEKEGDLRFQAASLEQSLRNKLSETYHVELFERRDPPPKPLGVLKPKSSAKKAPLEYSDEEILTSSDEEEFVILDNNPDMTMTDEDFFKSAPESPLQRHDREASHPLSEVDASMVIDLTQVESLVEPQVRKATIECIDLTISPIKKKVDEAPPLVKDEPIDLIGEVPPMDQLGSLEKIGETPVKHWTKAKDRWRLVLCLLWKLIQARREPILQLMQENAAEDAWRLSIGFYQVNPFTKGSEIGEDPAKTTAFDLTKLFLSCSQCRQYTDDRVVALNKKDKNRLSRAKAFFPAFHAFIREWAPKYPQSSQIYRTDAFDDEIGPDDLDEYSANIIKSPSEPRKRVVKEIVQDKEGLELREQGKKRAEEYQARATKNLNLATLSTTMTEREARLIINESKQDDQPFIYISSTIGDRIKDHQIKGVRFLWNQIILDSDLHQGCLLAHTMGLGKTMQVITLLVAIAEAANSDDESIKAQIPIDLRRSQSLIICPAGLVNNWLDEIKAWSPEDLLGNVFMVESAHAKREQISTIEDWGQYGGVLVIGHEMFKRMRSVNDNIKEILTNKANMVICDEAHMMKNPDSQLHQVLQDFHTKRRIALTGSPLSNSVNEYYSMINWVAPGYLGPKKEFTDIYTDPIEKGLHSESERSEKRKALKMLEVLKMTVAPKVQRATVQAVKHELPPKYEFVIFVKPTPLQERLYGIYLNEMMATSSKTTVFNLVQKLGIICNHPRCFKQQMLNQKAALAITTPKAASQPISGTGVEEADDESESPDCPTKFSLNMISTVLKETNGKDIANPELSQKVALLLVVLDQSRAVGDKVIVFSESIHTLNYLEELFKQQRRAVQRLDGSTPVSKRQGMVKAFNAGKAGESEVYLISTRAGGVGLNIQGANRVVIFDFKWNPVNEQQAVGRSYRFGQEKTVYVYRFVIAGSFEEVLQNRSVFKTQLASSVIDKKNPIAWGKRNGDLFKPLWTKPATDLSPFLGRDKILDKLIEQSGTSGAIRQILSTDTFEEEDPTNELTAEEKRDAQELHDMERLKQADPDKYRKVWEEKQRRAQIRAMAAAAPQSLGAQMPSPYSSPYSVQPQSNQQASVNPGISFHPVPSANTPSLWQAQSAPIVPTASRAHFPSSAPLPITGANTYIRNPAAFTNPSENTNVIMPIRSSSTPEQGAEARPRPPDPSSASILASTPTNPHAVTTPSQTTSLFSQPRTQAKMDFEKVLATLISGQLGYTGNGTELAEKITVGVADALKEQAKGFVPDNLRWRLLLNLVREHHRLVLAIMWGNCSPEYLATAPDKEIHNRISLMNSQPQDDFDAQLRRSASAPDPSVCPALITPISLRYLPDTFPFGKHFTLEKKLRLTFDRTCIVILIGPRRDQPKLMKMPKPCGKLSITGRNAIFGYRLGQIMRFRKATARPHKRKWI</sequence>
<keyword evidence="6" id="KW-0067">ATP-binding</keyword>
<evidence type="ECO:0000256" key="4">
    <source>
        <dbReference type="ARBA" id="ARBA00022801"/>
    </source>
</evidence>
<dbReference type="CDD" id="cd18793">
    <property type="entry name" value="SF2_C_SNF"/>
    <property type="match status" value="1"/>
</dbReference>
<dbReference type="SUPFAM" id="SSF52540">
    <property type="entry name" value="P-loop containing nucleoside triphosphate hydrolases"/>
    <property type="match status" value="2"/>
</dbReference>
<accession>A0A2T3ZNT3</accession>
<evidence type="ECO:0000256" key="3">
    <source>
        <dbReference type="ARBA" id="ARBA00022741"/>
    </source>
</evidence>
<evidence type="ECO:0000256" key="5">
    <source>
        <dbReference type="ARBA" id="ARBA00022806"/>
    </source>
</evidence>
<feature type="coiled-coil region" evidence="9">
    <location>
        <begin position="351"/>
        <end position="378"/>
    </location>
</feature>
<dbReference type="SMART" id="SM00490">
    <property type="entry name" value="HELICc"/>
    <property type="match status" value="1"/>
</dbReference>
<feature type="region of interest" description="Disordered" evidence="10">
    <location>
        <begin position="182"/>
        <end position="222"/>
    </location>
</feature>
<evidence type="ECO:0000259" key="11">
    <source>
        <dbReference type="PROSITE" id="PS51192"/>
    </source>
</evidence>
<feature type="compositionally biased region" description="Polar residues" evidence="10">
    <location>
        <begin position="199"/>
        <end position="217"/>
    </location>
</feature>
<dbReference type="InterPro" id="IPR014001">
    <property type="entry name" value="Helicase_ATP-bd"/>
</dbReference>
<gene>
    <name evidence="13" type="ORF">M441DRAFT_156404</name>
</gene>
<dbReference type="EMBL" id="KZ679256">
    <property type="protein sequence ID" value="PTB46493.1"/>
    <property type="molecule type" value="Genomic_DNA"/>
</dbReference>
<keyword evidence="3" id="KW-0547">Nucleotide-binding</keyword>
<evidence type="ECO:0000256" key="9">
    <source>
        <dbReference type="SAM" id="Coils"/>
    </source>
</evidence>
<keyword evidence="4" id="KW-0378">Hydrolase</keyword>
<dbReference type="InterPro" id="IPR044574">
    <property type="entry name" value="ARIP4-like"/>
</dbReference>
<dbReference type="Gene3D" id="3.40.50.300">
    <property type="entry name" value="P-loop containing nucleotide triphosphate hydrolases"/>
    <property type="match status" value="1"/>
</dbReference>
<dbReference type="PROSITE" id="PS51192">
    <property type="entry name" value="HELICASE_ATP_BIND_1"/>
    <property type="match status" value="1"/>
</dbReference>
<name>A0A2T3ZNT3_TRIA4</name>
<feature type="domain" description="Helicase ATP-binding" evidence="11">
    <location>
        <begin position="880"/>
        <end position="1068"/>
    </location>
</feature>
<keyword evidence="14" id="KW-1185">Reference proteome</keyword>
<feature type="compositionally biased region" description="Polar residues" evidence="10">
    <location>
        <begin position="1631"/>
        <end position="1654"/>
    </location>
</feature>
<feature type="domain" description="Helicase C-terminal" evidence="12">
    <location>
        <begin position="1248"/>
        <end position="1404"/>
    </location>
</feature>
<evidence type="ECO:0000256" key="1">
    <source>
        <dbReference type="ARBA" id="ARBA00004123"/>
    </source>
</evidence>
<dbReference type="GO" id="GO:0016887">
    <property type="term" value="F:ATP hydrolysis activity"/>
    <property type="evidence" value="ECO:0007669"/>
    <property type="project" value="InterPro"/>
</dbReference>
<keyword evidence="9" id="KW-0175">Coiled coil</keyword>
<dbReference type="PANTHER" id="PTHR45797">
    <property type="entry name" value="RAD54-LIKE"/>
    <property type="match status" value="1"/>
</dbReference>
<evidence type="ECO:0000256" key="8">
    <source>
        <dbReference type="ARBA" id="ARBA00023242"/>
    </source>
</evidence>
<feature type="region of interest" description="Disordered" evidence="10">
    <location>
        <begin position="1200"/>
        <end position="1220"/>
    </location>
</feature>
<dbReference type="InterPro" id="IPR049730">
    <property type="entry name" value="SNF2/RAD54-like_C"/>
</dbReference>